<sequence length="156" mass="17700">MLIEFRNVTFMYLRDNICNQSTPVNQRGIIPIPNTHTNRNTSRRYHHISNVSSSRLTPRFCGEITMEMQMQDESFLNPSVKATLCLGSETHTIEACKGILSDQLVYIKGESMSVLKEFITKHNVPNDVPDEIVSEGDADDDDEAPVVKSKKIRTEK</sequence>
<proteinExistence type="predicted"/>
<evidence type="ECO:0000256" key="1">
    <source>
        <dbReference type="SAM" id="MobiDB-lite"/>
    </source>
</evidence>
<dbReference type="EMBL" id="CM007890">
    <property type="protein sequence ID" value="OTG35810.1"/>
    <property type="molecule type" value="Genomic_DNA"/>
</dbReference>
<keyword evidence="3" id="KW-1185">Reference proteome</keyword>
<dbReference type="PANTHER" id="PTHR37194:SF2">
    <property type="entry name" value="T2E6.7-RELATED"/>
    <property type="match status" value="1"/>
</dbReference>
<dbReference type="Proteomes" id="UP000215914">
    <property type="component" value="Chromosome 1"/>
</dbReference>
<evidence type="ECO:0000313" key="3">
    <source>
        <dbReference type="Proteomes" id="UP000215914"/>
    </source>
</evidence>
<reference evidence="3" key="1">
    <citation type="journal article" date="2017" name="Nature">
        <title>The sunflower genome provides insights into oil metabolism, flowering and Asterid evolution.</title>
        <authorList>
            <person name="Badouin H."/>
            <person name="Gouzy J."/>
            <person name="Grassa C.J."/>
            <person name="Murat F."/>
            <person name="Staton S.E."/>
            <person name="Cottret L."/>
            <person name="Lelandais-Briere C."/>
            <person name="Owens G.L."/>
            <person name="Carrere S."/>
            <person name="Mayjonade B."/>
            <person name="Legrand L."/>
            <person name="Gill N."/>
            <person name="Kane N.C."/>
            <person name="Bowers J.E."/>
            <person name="Hubner S."/>
            <person name="Bellec A."/>
            <person name="Berard A."/>
            <person name="Berges H."/>
            <person name="Blanchet N."/>
            <person name="Boniface M.C."/>
            <person name="Brunel D."/>
            <person name="Catrice O."/>
            <person name="Chaidir N."/>
            <person name="Claudel C."/>
            <person name="Donnadieu C."/>
            <person name="Faraut T."/>
            <person name="Fievet G."/>
            <person name="Helmstetter N."/>
            <person name="King M."/>
            <person name="Knapp S.J."/>
            <person name="Lai Z."/>
            <person name="Le Paslier M.C."/>
            <person name="Lippi Y."/>
            <person name="Lorenzon L."/>
            <person name="Mandel J.R."/>
            <person name="Marage G."/>
            <person name="Marchand G."/>
            <person name="Marquand E."/>
            <person name="Bret-Mestries E."/>
            <person name="Morien E."/>
            <person name="Nambeesan S."/>
            <person name="Nguyen T."/>
            <person name="Pegot-Espagnet P."/>
            <person name="Pouilly N."/>
            <person name="Raftis F."/>
            <person name="Sallet E."/>
            <person name="Schiex T."/>
            <person name="Thomas J."/>
            <person name="Vandecasteele C."/>
            <person name="Vares D."/>
            <person name="Vear F."/>
            <person name="Vautrin S."/>
            <person name="Crespi M."/>
            <person name="Mangin B."/>
            <person name="Burke J.M."/>
            <person name="Salse J."/>
            <person name="Munos S."/>
            <person name="Vincourt P."/>
            <person name="Rieseberg L.H."/>
            <person name="Langlade N.B."/>
        </authorList>
    </citation>
    <scope>NUCLEOTIDE SEQUENCE [LARGE SCALE GENOMIC DNA]</scope>
    <source>
        <strain evidence="3">cv. SF193</strain>
    </source>
</reference>
<name>A0A251VJP7_HELAN</name>
<protein>
    <submittedName>
        <fullName evidence="2">Uncharacterized protein</fullName>
    </submittedName>
</protein>
<feature type="region of interest" description="Disordered" evidence="1">
    <location>
        <begin position="125"/>
        <end position="156"/>
    </location>
</feature>
<gene>
    <name evidence="2" type="ORF">HannXRQ_Chr01g0000791</name>
</gene>
<organism evidence="2 3">
    <name type="scientific">Helianthus annuus</name>
    <name type="common">Common sunflower</name>
    <dbReference type="NCBI Taxonomy" id="4232"/>
    <lineage>
        <taxon>Eukaryota</taxon>
        <taxon>Viridiplantae</taxon>
        <taxon>Streptophyta</taxon>
        <taxon>Embryophyta</taxon>
        <taxon>Tracheophyta</taxon>
        <taxon>Spermatophyta</taxon>
        <taxon>Magnoliopsida</taxon>
        <taxon>eudicotyledons</taxon>
        <taxon>Gunneridae</taxon>
        <taxon>Pentapetalae</taxon>
        <taxon>asterids</taxon>
        <taxon>campanulids</taxon>
        <taxon>Asterales</taxon>
        <taxon>Asteraceae</taxon>
        <taxon>Asteroideae</taxon>
        <taxon>Heliantheae alliance</taxon>
        <taxon>Heliantheae</taxon>
        <taxon>Helianthus</taxon>
    </lineage>
</organism>
<dbReference type="AlphaFoldDB" id="A0A251VJP7"/>
<dbReference type="FunCoup" id="A0A251VJP7">
    <property type="interactions" value="683"/>
</dbReference>
<accession>A0A251VJP7</accession>
<feature type="compositionally biased region" description="Acidic residues" evidence="1">
    <location>
        <begin position="128"/>
        <end position="144"/>
    </location>
</feature>
<evidence type="ECO:0000313" key="2">
    <source>
        <dbReference type="EMBL" id="OTG35810.1"/>
    </source>
</evidence>
<dbReference type="PANTHER" id="PTHR37194">
    <property type="entry name" value="T2E6.7-RELATED"/>
    <property type="match status" value="1"/>
</dbReference>
<dbReference type="InParanoid" id="A0A251VJP7"/>